<dbReference type="EMBL" id="CP109546">
    <property type="protein sequence ID" value="WTZ13915.1"/>
    <property type="molecule type" value="Genomic_DNA"/>
</dbReference>
<accession>A0AAU3I9Q2</accession>
<reference evidence="1" key="1">
    <citation type="submission" date="2022-10" db="EMBL/GenBank/DDBJ databases">
        <title>The complete genomes of actinobacterial strains from the NBC collection.</title>
        <authorList>
            <person name="Joergensen T.S."/>
            <person name="Alvarez Arevalo M."/>
            <person name="Sterndorff E.B."/>
            <person name="Faurdal D."/>
            <person name="Vuksanovic O."/>
            <person name="Mourched A.-S."/>
            <person name="Charusanti P."/>
            <person name="Shaw S."/>
            <person name="Blin K."/>
            <person name="Weber T."/>
        </authorList>
    </citation>
    <scope>NUCLEOTIDE SEQUENCE</scope>
    <source>
        <strain evidence="1">NBC_01393</strain>
    </source>
</reference>
<dbReference type="Gene3D" id="1.25.40.10">
    <property type="entry name" value="Tetratricopeptide repeat domain"/>
    <property type="match status" value="2"/>
</dbReference>
<name>A0AAU3I9Q2_9ACTN</name>
<dbReference type="AlphaFoldDB" id="A0AAU3I9Q2"/>
<dbReference type="InterPro" id="IPR011990">
    <property type="entry name" value="TPR-like_helical_dom_sf"/>
</dbReference>
<protein>
    <submittedName>
        <fullName evidence="1">Tetratricopeptide repeat protein</fullName>
    </submittedName>
</protein>
<gene>
    <name evidence="1" type="ORF">OG699_41695</name>
</gene>
<proteinExistence type="predicted"/>
<evidence type="ECO:0000313" key="1">
    <source>
        <dbReference type="EMBL" id="WTZ13915.1"/>
    </source>
</evidence>
<sequence>MSEQHVSATGGFAYGVVGADIHVFGDGTPLYVLRRWAPTPEADPQWLRQQPSRMLHARFAVAPFTGREDELGALHAWCAGGPQRAARWLHAPGGQGKTRLAQQLAAELSGQGWKVVTAVEGPGTVLPPPGSQDLTPNSAAGLLLLVDYADRWPLTTLTWLFSNALLHRPDVRARVLLLARGTDSWPALRGALASEQIDVSAQALGPLDEPSGPAAGQGERGAMFRAARAAFAERYGIVAPAGEPDLADDDFRLVLAVHMAALVAIDAAASGRRAPPDLAGLTLYLLDREHLGWVLLHDRRGAGRITLSPAVMNRVVFAASLSGAQPQEQGALLVDALEVGQPTPTVLADHGVCYPPPEGVDGTVLEPLYPDRLAEDFVALTVPGHAADYPAQAWAADTAGAVLRYGSGPARGVSTLIAAAGRWPHLGPACLYPLLAADPGLGVAAGGAALTALAELPDITTALLEDVVDAVPHPTPANLVVGRAAVSVRLFASRIAAAPDRHERAWLYAGHGNDLHELGRREEALRAAWRGAELFQELAAGDPETYEEHVGRTLTNVAGLLHRTGEVDEAVATQQRVVDLFTRLARDDLRRYEPYRATALANVSVHLESAGRWEEAYRANQEAAGAYRRAAVHDPGQRRGLAIALSNGAALTFRPPAEDVALREAVELGRELVREGALVEDTPLVASLERLREYLSACGRHVEAVEPAREVAELNRRLAEADPHRYTSAWTTALMSLHGILLDADRPREAVEVGEEAVTWLRRLADRAPATYMSSLGDAVSRQNSALRAAGLPPDPEVDVPRRVLDPDSLGRRVPEARIAVDGWLPELLPVPHVSAAVLEDTASGLARRRDWPAYWELVRSVPLADAVHLVHRIPRRAGAPDHPLDAELFSWLRSLSPRRARALVEGAAGAATRTLPEDFGVFSAAHSAFGHGGEVLATAHVTDDPDEQSREVIETLEPESGTRTVLHRGPVCHKSLAVLGPGDVVALRRSEGYAARAELVRHTSFETRVLAQSRTLTGAHLAATAYGCVVSLPLTPQVLVLKTTGELRQVDLGQWALSTGGPMAVTPRGDRMVLCDGYRLIAVHAALGHALDATPVPAEHAPVRELVFAGEDALVTAGRHGGLVLWRLDADGMRPVASRDTPMLSQLCAVPAWDVVGGHAGSEGRVRFFDPWRGLAPVDAPPAIVGSARRLRAVLAAPGGRHVIYSGQLDVDAPPRRRSFAFVTRVHDLHHPGSLLRRSPAGLGDAERAALVRADGDNPGVRDLLRLAHVMATRL</sequence>
<organism evidence="1">
    <name type="scientific">Streptomyces sp. NBC_01393</name>
    <dbReference type="NCBI Taxonomy" id="2903851"/>
    <lineage>
        <taxon>Bacteria</taxon>
        <taxon>Bacillati</taxon>
        <taxon>Actinomycetota</taxon>
        <taxon>Actinomycetes</taxon>
        <taxon>Kitasatosporales</taxon>
        <taxon>Streptomycetaceae</taxon>
        <taxon>Streptomyces</taxon>
    </lineage>
</organism>
<dbReference type="SUPFAM" id="SSF48452">
    <property type="entry name" value="TPR-like"/>
    <property type="match status" value="1"/>
</dbReference>